<dbReference type="Pfam" id="PF01764">
    <property type="entry name" value="Lipase_3"/>
    <property type="match status" value="1"/>
</dbReference>
<dbReference type="SMR" id="A0A193KV33"/>
<evidence type="ECO:0000256" key="14">
    <source>
        <dbReference type="ARBA" id="ARBA00026104"/>
    </source>
</evidence>
<keyword evidence="8" id="KW-0106">Calcium</keyword>
<dbReference type="SUPFAM" id="SSF53474">
    <property type="entry name" value="alpha/beta-Hydrolases"/>
    <property type="match status" value="1"/>
</dbReference>
<sequence length="628" mass="71825">MPSMELFGRKWKVASDDFVYPMLSENIIRFFWFVLLLAILLVYRQDLSFCQRELFLKAYCTGILLILGINIFFNFILMRNSMKGNIFDESRMRRLVPCMVIGKFILFIPEIVWMCLGTALLFSDLTGCPSGMILTLKIALGLSWALLIFLMAFVIVIFDPLGNPSKRNEVSFASRLWKIRCRLWCCWINQNEVEKDSFDEISKLLAAYFHGIDLTVTDIAAGLVLLNEKQKLRSPDSRKMLTLYNMDYVAMLPNASSKPEEWMTLDNAKHFLKYALGSYGWLFFVYDNMLSGPLQLCCCRIPCGGLANVHGDKCCHCNTNAILQQTGIERKDILYATFENKLFEIPFYVALDHNYKSIVVSVRGTLSFYDAITDLRIESQNMDLDVQFEALAHKGILHAATYIKDSIVQKKIISEAMECHPDYKLVITGHSLGAGAASLLSVLLRPIYPDLICFAFSPPGWLVNLPLSQYMESFVCSVVVGKDLVPRLGVYTMNSLKSKMLNVIKQTEQPKYRILFRAFKKACCGGGKKRLDENLLLPESVTSEPVLMPQDIHPILDNPTPLYLPGKIIYLELESTTKRCCRSRSIYKAYWAKREFFNEILISPKMVTHHRPDIVYKTLKSILNQEHI</sequence>
<evidence type="ECO:0000256" key="4">
    <source>
        <dbReference type="ARBA" id="ARBA00022553"/>
    </source>
</evidence>
<dbReference type="InterPro" id="IPR052214">
    <property type="entry name" value="DAG_Lipase-Related"/>
</dbReference>
<evidence type="ECO:0000256" key="6">
    <source>
        <dbReference type="ARBA" id="ARBA00022723"/>
    </source>
</evidence>
<keyword evidence="4" id="KW-0597">Phosphoprotein</keyword>
<feature type="transmembrane region" description="Helical" evidence="15">
    <location>
        <begin position="134"/>
        <end position="158"/>
    </location>
</feature>
<feature type="transmembrane region" description="Helical" evidence="15">
    <location>
        <begin position="27"/>
        <end position="44"/>
    </location>
</feature>
<evidence type="ECO:0000256" key="8">
    <source>
        <dbReference type="ARBA" id="ARBA00022837"/>
    </source>
</evidence>
<comment type="catalytic activity">
    <reaction evidence="13">
        <text>a 1,2-diacyl-sn-glycerol + H2O = a 2-acylglycerol + a fatty acid + H(+)</text>
        <dbReference type="Rhea" id="RHEA:33275"/>
        <dbReference type="ChEBI" id="CHEBI:15377"/>
        <dbReference type="ChEBI" id="CHEBI:15378"/>
        <dbReference type="ChEBI" id="CHEBI:17389"/>
        <dbReference type="ChEBI" id="CHEBI:17815"/>
        <dbReference type="ChEBI" id="CHEBI:28868"/>
        <dbReference type="EC" id="3.1.1.116"/>
    </reaction>
    <physiologicalReaction direction="left-to-right" evidence="13">
        <dbReference type="Rhea" id="RHEA:33276"/>
    </physiologicalReaction>
</comment>
<dbReference type="CDD" id="cd00519">
    <property type="entry name" value="Lipase_3"/>
    <property type="match status" value="1"/>
</dbReference>
<evidence type="ECO:0000256" key="13">
    <source>
        <dbReference type="ARBA" id="ARBA00024531"/>
    </source>
</evidence>
<keyword evidence="10 15" id="KW-1133">Transmembrane helix</keyword>
<evidence type="ECO:0000259" key="16">
    <source>
        <dbReference type="Pfam" id="PF01764"/>
    </source>
</evidence>
<feature type="transmembrane region" description="Helical" evidence="15">
    <location>
        <begin position="98"/>
        <end position="122"/>
    </location>
</feature>
<dbReference type="GO" id="GO:0005886">
    <property type="term" value="C:plasma membrane"/>
    <property type="evidence" value="ECO:0007669"/>
    <property type="project" value="UniProtKB-SubCell"/>
</dbReference>
<dbReference type="PANTHER" id="PTHR45792">
    <property type="entry name" value="DIACYLGLYCEROL LIPASE HOMOLOG-RELATED"/>
    <property type="match status" value="1"/>
</dbReference>
<keyword evidence="5 15" id="KW-0812">Transmembrane</keyword>
<comment type="subcellular location">
    <subcellularLocation>
        <location evidence="2">Cell membrane</location>
        <topology evidence="2">Multi-pass membrane protein</topology>
    </subcellularLocation>
</comment>
<evidence type="ECO:0000256" key="7">
    <source>
        <dbReference type="ARBA" id="ARBA00022801"/>
    </source>
</evidence>
<dbReference type="EMBL" id="KU500007">
    <property type="protein sequence ID" value="ANO39301.1"/>
    <property type="molecule type" value="mRNA"/>
</dbReference>
<dbReference type="GO" id="GO:0046340">
    <property type="term" value="P:diacylglycerol catabolic process"/>
    <property type="evidence" value="ECO:0007669"/>
    <property type="project" value="TreeGrafter"/>
</dbReference>
<gene>
    <name evidence="17" type="primary">DAGL</name>
</gene>
<evidence type="ECO:0000256" key="9">
    <source>
        <dbReference type="ARBA" id="ARBA00022963"/>
    </source>
</evidence>
<name>A0A193KV33_9ANNE</name>
<keyword evidence="6" id="KW-0479">Metal-binding</keyword>
<reference evidence="17" key="1">
    <citation type="submission" date="2016-01" db="EMBL/GenBank/DDBJ databases">
        <title>Molecular identification and characterization of diacylglycerol lipase in Hirudo verbana.</title>
        <authorList>
            <person name="Kabeiseman E.J."/>
            <person name="Moss B.L."/>
            <person name="Burrell B.D."/>
        </authorList>
    </citation>
    <scope>NUCLEOTIDE SEQUENCE</scope>
</reference>
<dbReference type="PANTHER" id="PTHR45792:SF2">
    <property type="entry name" value="DIACYLGLYCEROL LIPASE-BETA"/>
    <property type="match status" value="1"/>
</dbReference>
<protein>
    <recommendedName>
        <fullName evidence="14">sn-1-specific diacylglycerol lipase</fullName>
        <ecNumber evidence="14">3.1.1.116</ecNumber>
    </recommendedName>
</protein>
<organism evidence="17">
    <name type="scientific">Hirudo verbana</name>
    <dbReference type="NCBI Taxonomy" id="311461"/>
    <lineage>
        <taxon>Eukaryota</taxon>
        <taxon>Metazoa</taxon>
        <taxon>Spiralia</taxon>
        <taxon>Lophotrochozoa</taxon>
        <taxon>Annelida</taxon>
        <taxon>Clitellata</taxon>
        <taxon>Hirudinea</taxon>
        <taxon>Hirudinida</taxon>
        <taxon>Hirudiniformes</taxon>
        <taxon>Hirudinidae</taxon>
        <taxon>Hirudo</taxon>
    </lineage>
</organism>
<dbReference type="AlphaFoldDB" id="A0A193KV33"/>
<evidence type="ECO:0000256" key="12">
    <source>
        <dbReference type="ARBA" id="ARBA00023136"/>
    </source>
</evidence>
<evidence type="ECO:0000256" key="3">
    <source>
        <dbReference type="ARBA" id="ARBA00022475"/>
    </source>
</evidence>
<keyword evidence="9" id="KW-0442">Lipid degradation</keyword>
<evidence type="ECO:0000256" key="2">
    <source>
        <dbReference type="ARBA" id="ARBA00004651"/>
    </source>
</evidence>
<evidence type="ECO:0000256" key="1">
    <source>
        <dbReference type="ARBA" id="ARBA00001913"/>
    </source>
</evidence>
<dbReference type="InterPro" id="IPR029058">
    <property type="entry name" value="AB_hydrolase_fold"/>
</dbReference>
<dbReference type="GO" id="GO:0046872">
    <property type="term" value="F:metal ion binding"/>
    <property type="evidence" value="ECO:0007669"/>
    <property type="project" value="UniProtKB-KW"/>
</dbReference>
<feature type="domain" description="Fungal lipase-type" evidence="16">
    <location>
        <begin position="359"/>
        <end position="488"/>
    </location>
</feature>
<evidence type="ECO:0000256" key="5">
    <source>
        <dbReference type="ARBA" id="ARBA00022692"/>
    </source>
</evidence>
<evidence type="ECO:0000256" key="10">
    <source>
        <dbReference type="ARBA" id="ARBA00022989"/>
    </source>
</evidence>
<evidence type="ECO:0000256" key="11">
    <source>
        <dbReference type="ARBA" id="ARBA00023098"/>
    </source>
</evidence>
<feature type="transmembrane region" description="Helical" evidence="15">
    <location>
        <begin position="56"/>
        <end position="77"/>
    </location>
</feature>
<evidence type="ECO:0000256" key="15">
    <source>
        <dbReference type="SAM" id="Phobius"/>
    </source>
</evidence>
<comment type="cofactor">
    <cofactor evidence="1">
        <name>Ca(2+)</name>
        <dbReference type="ChEBI" id="CHEBI:29108"/>
    </cofactor>
</comment>
<keyword evidence="3" id="KW-1003">Cell membrane</keyword>
<dbReference type="GO" id="GO:0019369">
    <property type="term" value="P:arachidonate metabolic process"/>
    <property type="evidence" value="ECO:0007669"/>
    <property type="project" value="TreeGrafter"/>
</dbReference>
<dbReference type="Gene3D" id="3.40.50.1820">
    <property type="entry name" value="alpha/beta hydrolase"/>
    <property type="match status" value="1"/>
</dbReference>
<keyword evidence="11" id="KW-0443">Lipid metabolism</keyword>
<proteinExistence type="evidence at transcript level"/>
<keyword evidence="7" id="KW-0378">Hydrolase</keyword>
<accession>A0A193KV33</accession>
<evidence type="ECO:0000313" key="17">
    <source>
        <dbReference type="EMBL" id="ANO39301.1"/>
    </source>
</evidence>
<dbReference type="GO" id="GO:0016298">
    <property type="term" value="F:lipase activity"/>
    <property type="evidence" value="ECO:0007669"/>
    <property type="project" value="TreeGrafter"/>
</dbReference>
<dbReference type="EC" id="3.1.1.116" evidence="14"/>
<dbReference type="InterPro" id="IPR002921">
    <property type="entry name" value="Fungal_lipase-type"/>
</dbReference>
<keyword evidence="12 15" id="KW-0472">Membrane</keyword>